<dbReference type="InterPro" id="IPR036250">
    <property type="entry name" value="AcylCo_DH-like_C"/>
</dbReference>
<sequence>MDRTLFSEEHELFRKSFRKFLEKEVIPHQERWRASGIVDRDAWRKAGAEGFLCPWMEEQYGGAGGDFLHSVVIMEEMAKTYESGFAIPLHSDVIVPYLHAFGNDAQKKKWLPGCASGELVTAIAMTEPGTGSDLAAVATTAKRVGDEYVLNGSKTFISNGILCDLCIVVAKTENAPGDPHRSMSLFVVEAGRPGFVKGKKLAKMGMASQDTSELHFEDCRIPAENRLGDEGAGFLMLMQKLQQERLVVAIGAQAAAEQVLADTVRYTQERTAFGKPISKFQNTQFKLVECATECEVGRAFLDKVVAEHVRGKYLVKECSMAKLWQTEMSQRVIDTCLQFFGGYGYMLEYPVTRAFMDSRVQRIFAGTNEIMKIIVAKQMGL</sequence>
<dbReference type="OrthoDB" id="9765339at2"/>
<dbReference type="PANTHER" id="PTHR43884:SF12">
    <property type="entry name" value="ISOVALERYL-COA DEHYDROGENASE, MITOCHONDRIAL-RELATED"/>
    <property type="match status" value="1"/>
</dbReference>
<keyword evidence="4 6" id="KW-0274">FAD</keyword>
<organism evidence="10 11">
    <name type="scientific">Sandaracinus amylolyticus</name>
    <dbReference type="NCBI Taxonomy" id="927083"/>
    <lineage>
        <taxon>Bacteria</taxon>
        <taxon>Pseudomonadati</taxon>
        <taxon>Myxococcota</taxon>
        <taxon>Polyangia</taxon>
        <taxon>Polyangiales</taxon>
        <taxon>Sandaracinaceae</taxon>
        <taxon>Sandaracinus</taxon>
    </lineage>
</organism>
<dbReference type="SUPFAM" id="SSF47203">
    <property type="entry name" value="Acyl-CoA dehydrogenase C-terminal domain-like"/>
    <property type="match status" value="1"/>
</dbReference>
<evidence type="ECO:0000256" key="5">
    <source>
        <dbReference type="ARBA" id="ARBA00023002"/>
    </source>
</evidence>
<dbReference type="InterPro" id="IPR013786">
    <property type="entry name" value="AcylCoA_DH/ox_N"/>
</dbReference>
<dbReference type="AlphaFoldDB" id="A0A0F6W553"/>
<evidence type="ECO:0000259" key="8">
    <source>
        <dbReference type="Pfam" id="PF02770"/>
    </source>
</evidence>
<keyword evidence="3 6" id="KW-0285">Flavoprotein</keyword>
<dbReference type="InterPro" id="IPR046373">
    <property type="entry name" value="Acyl-CoA_Oxase/DH_mid-dom_sf"/>
</dbReference>
<dbReference type="Proteomes" id="UP000034883">
    <property type="component" value="Chromosome"/>
</dbReference>
<dbReference type="Gene3D" id="1.10.540.10">
    <property type="entry name" value="Acyl-CoA dehydrogenase/oxidase, N-terminal domain"/>
    <property type="match status" value="1"/>
</dbReference>
<evidence type="ECO:0000256" key="2">
    <source>
        <dbReference type="ARBA" id="ARBA00009347"/>
    </source>
</evidence>
<dbReference type="RefSeq" id="WP_053234911.1">
    <property type="nucleotide sequence ID" value="NZ_CP011125.1"/>
</dbReference>
<dbReference type="Pfam" id="PF00441">
    <property type="entry name" value="Acyl-CoA_dh_1"/>
    <property type="match status" value="1"/>
</dbReference>
<feature type="domain" description="Acyl-CoA dehydrogenase/oxidase N-terminal" evidence="9">
    <location>
        <begin position="7"/>
        <end position="118"/>
    </location>
</feature>
<dbReference type="STRING" id="927083.DB32_004829"/>
<keyword evidence="11" id="KW-1185">Reference proteome</keyword>
<protein>
    <submittedName>
        <fullName evidence="10">Butyryl-CoA dehydrogenase</fullName>
    </submittedName>
</protein>
<evidence type="ECO:0000259" key="9">
    <source>
        <dbReference type="Pfam" id="PF02771"/>
    </source>
</evidence>
<evidence type="ECO:0000256" key="3">
    <source>
        <dbReference type="ARBA" id="ARBA00022630"/>
    </source>
</evidence>
<dbReference type="Gene3D" id="1.20.140.10">
    <property type="entry name" value="Butyryl-CoA Dehydrogenase, subunit A, domain 3"/>
    <property type="match status" value="1"/>
</dbReference>
<reference evidence="10 11" key="1">
    <citation type="submission" date="2015-03" db="EMBL/GenBank/DDBJ databases">
        <title>Genome assembly of Sandaracinus amylolyticus DSM 53668.</title>
        <authorList>
            <person name="Sharma G."/>
            <person name="Subramanian S."/>
        </authorList>
    </citation>
    <scope>NUCLEOTIDE SEQUENCE [LARGE SCALE GENOMIC DNA]</scope>
    <source>
        <strain evidence="10 11">DSM 53668</strain>
    </source>
</reference>
<dbReference type="InterPro" id="IPR006091">
    <property type="entry name" value="Acyl-CoA_Oxase/DH_mid-dom"/>
</dbReference>
<evidence type="ECO:0000256" key="4">
    <source>
        <dbReference type="ARBA" id="ARBA00022827"/>
    </source>
</evidence>
<dbReference type="InterPro" id="IPR009075">
    <property type="entry name" value="AcylCo_DH/oxidase_C"/>
</dbReference>
<dbReference type="FunFam" id="1.10.540.10:FF:000009">
    <property type="entry name" value="Probable acyl-CoA dehydrogenase"/>
    <property type="match status" value="1"/>
</dbReference>
<dbReference type="InterPro" id="IPR009100">
    <property type="entry name" value="AcylCoA_DH/oxidase_NM_dom_sf"/>
</dbReference>
<feature type="domain" description="Acyl-CoA oxidase/dehydrogenase middle" evidence="8">
    <location>
        <begin position="122"/>
        <end position="219"/>
    </location>
</feature>
<dbReference type="KEGG" id="samy:DB32_004829"/>
<dbReference type="Gene3D" id="2.40.110.10">
    <property type="entry name" value="Butyryl-CoA Dehydrogenase, subunit A, domain 2"/>
    <property type="match status" value="1"/>
</dbReference>
<evidence type="ECO:0000256" key="6">
    <source>
        <dbReference type="RuleBase" id="RU362125"/>
    </source>
</evidence>
<accession>A0A0F6W553</accession>
<evidence type="ECO:0000259" key="7">
    <source>
        <dbReference type="Pfam" id="PF00441"/>
    </source>
</evidence>
<dbReference type="InterPro" id="IPR037069">
    <property type="entry name" value="AcylCoA_DH/ox_N_sf"/>
</dbReference>
<feature type="domain" description="Acyl-CoA dehydrogenase/oxidase C-terminal" evidence="7">
    <location>
        <begin position="231"/>
        <end position="379"/>
    </location>
</feature>
<dbReference type="Pfam" id="PF02770">
    <property type="entry name" value="Acyl-CoA_dh_M"/>
    <property type="match status" value="1"/>
</dbReference>
<dbReference type="FunFam" id="1.20.140.10:FF:000001">
    <property type="entry name" value="Acyl-CoA dehydrogenase"/>
    <property type="match status" value="1"/>
</dbReference>
<comment type="similarity">
    <text evidence="2 6">Belongs to the acyl-CoA dehydrogenase family.</text>
</comment>
<dbReference type="Pfam" id="PF02771">
    <property type="entry name" value="Acyl-CoA_dh_N"/>
    <property type="match status" value="1"/>
</dbReference>
<dbReference type="InterPro" id="IPR006089">
    <property type="entry name" value="Acyl-CoA_DH_CS"/>
</dbReference>
<dbReference type="EMBL" id="CP011125">
    <property type="protein sequence ID" value="AKF07680.1"/>
    <property type="molecule type" value="Genomic_DNA"/>
</dbReference>
<gene>
    <name evidence="10" type="ORF">DB32_004829</name>
</gene>
<dbReference type="GO" id="GO:0050660">
    <property type="term" value="F:flavin adenine dinucleotide binding"/>
    <property type="evidence" value="ECO:0007669"/>
    <property type="project" value="InterPro"/>
</dbReference>
<keyword evidence="5 6" id="KW-0560">Oxidoreductase</keyword>
<dbReference type="PANTHER" id="PTHR43884">
    <property type="entry name" value="ACYL-COA DEHYDROGENASE"/>
    <property type="match status" value="1"/>
</dbReference>
<evidence type="ECO:0000313" key="11">
    <source>
        <dbReference type="Proteomes" id="UP000034883"/>
    </source>
</evidence>
<evidence type="ECO:0000256" key="1">
    <source>
        <dbReference type="ARBA" id="ARBA00001974"/>
    </source>
</evidence>
<evidence type="ECO:0000313" key="10">
    <source>
        <dbReference type="EMBL" id="AKF07680.1"/>
    </source>
</evidence>
<name>A0A0F6W553_9BACT</name>
<comment type="cofactor">
    <cofactor evidence="1 6">
        <name>FAD</name>
        <dbReference type="ChEBI" id="CHEBI:57692"/>
    </cofactor>
</comment>
<proteinExistence type="inferred from homology"/>
<dbReference type="SUPFAM" id="SSF56645">
    <property type="entry name" value="Acyl-CoA dehydrogenase NM domain-like"/>
    <property type="match status" value="1"/>
</dbReference>
<dbReference type="PROSITE" id="PS00073">
    <property type="entry name" value="ACYL_COA_DH_2"/>
    <property type="match status" value="1"/>
</dbReference>
<dbReference type="GO" id="GO:0003995">
    <property type="term" value="F:acyl-CoA dehydrogenase activity"/>
    <property type="evidence" value="ECO:0007669"/>
    <property type="project" value="InterPro"/>
</dbReference>
<dbReference type="FunFam" id="2.40.110.10:FF:000002">
    <property type="entry name" value="Acyl-CoA dehydrogenase fadE12"/>
    <property type="match status" value="1"/>
</dbReference>